<dbReference type="Proteomes" id="UP000613512">
    <property type="component" value="Unassembled WGS sequence"/>
</dbReference>
<evidence type="ECO:0000313" key="1">
    <source>
        <dbReference type="EMBL" id="GGA78047.1"/>
    </source>
</evidence>
<dbReference type="Pfam" id="PF10978">
    <property type="entry name" value="DUF2785"/>
    <property type="match status" value="1"/>
</dbReference>
<sequence>MMLSEKELKLILLDFKESNFLNVGTLEINSLTKAMLHHIGSTDPELRDHLIYPSFINLIVNNYYTKPELKELLYVCLDEQHLLLKLEDNDEDAVFTRAFSSLIIAVLLHVNRQNSFLAESELDMIAEQLINYIHKEEDVRGFVEGKGWAHSIAHIADALDELVKNKGITISKLEEVAMTILEKMYFDKGYFLFEEDERMVTALISILNREIDQQHIINRITDITAELKQNFISGTSVQYMQRTNFKQFLRSLLLHLEVIDKHAKLREHLKNVLQSINQPYYNT</sequence>
<reference evidence="1" key="2">
    <citation type="submission" date="2020-09" db="EMBL/GenBank/DDBJ databases">
        <authorList>
            <person name="Sun Q."/>
            <person name="Zhou Y."/>
        </authorList>
    </citation>
    <scope>NUCLEOTIDE SEQUENCE</scope>
    <source>
        <strain evidence="1">CGMCC 1.12408</strain>
    </source>
</reference>
<proteinExistence type="predicted"/>
<keyword evidence="2" id="KW-1185">Reference proteome</keyword>
<organism evidence="1 2">
    <name type="scientific">Ornithinibacillus halotolerans</name>
    <dbReference type="NCBI Taxonomy" id="1274357"/>
    <lineage>
        <taxon>Bacteria</taxon>
        <taxon>Bacillati</taxon>
        <taxon>Bacillota</taxon>
        <taxon>Bacilli</taxon>
        <taxon>Bacillales</taxon>
        <taxon>Bacillaceae</taxon>
        <taxon>Ornithinibacillus</taxon>
    </lineage>
</organism>
<reference evidence="1" key="1">
    <citation type="journal article" date="2014" name="Int. J. Syst. Evol. Microbiol.">
        <title>Complete genome sequence of Corynebacterium casei LMG S-19264T (=DSM 44701T), isolated from a smear-ripened cheese.</title>
        <authorList>
            <consortium name="US DOE Joint Genome Institute (JGI-PGF)"/>
            <person name="Walter F."/>
            <person name="Albersmeier A."/>
            <person name="Kalinowski J."/>
            <person name="Ruckert C."/>
        </authorList>
    </citation>
    <scope>NUCLEOTIDE SEQUENCE</scope>
    <source>
        <strain evidence="1">CGMCC 1.12408</strain>
    </source>
</reference>
<comment type="caution">
    <text evidence="1">The sequence shown here is derived from an EMBL/GenBank/DDBJ whole genome shotgun (WGS) entry which is preliminary data.</text>
</comment>
<evidence type="ECO:0000313" key="2">
    <source>
        <dbReference type="Proteomes" id="UP000613512"/>
    </source>
</evidence>
<dbReference type="AlphaFoldDB" id="A0A916W9G6"/>
<protein>
    <submittedName>
        <fullName evidence="1">Membrane protein</fullName>
    </submittedName>
</protein>
<gene>
    <name evidence="1" type="ORF">GCM10008025_21880</name>
</gene>
<dbReference type="EMBL" id="BMEY01000010">
    <property type="protein sequence ID" value="GGA78047.1"/>
    <property type="molecule type" value="Genomic_DNA"/>
</dbReference>
<name>A0A916W9G6_9BACI</name>
<accession>A0A916W9G6</accession>
<dbReference type="InterPro" id="IPR021247">
    <property type="entry name" value="DUF2785"/>
</dbReference>